<dbReference type="AlphaFoldDB" id="F0J710"/>
<dbReference type="InterPro" id="IPR024445">
    <property type="entry name" value="Tnp_ISXO2-like"/>
</dbReference>
<dbReference type="Pfam" id="PF12760">
    <property type="entry name" value="Zn_ribbon_IS1595"/>
    <property type="match status" value="1"/>
</dbReference>
<dbReference type="EMBL" id="AP012036">
    <property type="protein sequence ID" value="BAJ82877.1"/>
    <property type="molecule type" value="Genomic_DNA"/>
</dbReference>
<dbReference type="OrthoDB" id="271821at2"/>
<evidence type="ECO:0000313" key="2">
    <source>
        <dbReference type="Proteomes" id="UP000007100"/>
    </source>
</evidence>
<keyword evidence="1" id="KW-0614">Plasmid</keyword>
<dbReference type="Proteomes" id="UP000007100">
    <property type="component" value="Plasmid pACMV1"/>
</dbReference>
<protein>
    <submittedName>
        <fullName evidence="1">Uncharacterized protein</fullName>
    </submittedName>
</protein>
<organism evidence="1 2">
    <name type="scientific">Acidiphilium multivorum (strain DSM 11245 / JCM 8867 / NBRC 100883 / AIU 301)</name>
    <dbReference type="NCBI Taxonomy" id="926570"/>
    <lineage>
        <taxon>Bacteria</taxon>
        <taxon>Pseudomonadati</taxon>
        <taxon>Pseudomonadota</taxon>
        <taxon>Alphaproteobacteria</taxon>
        <taxon>Acetobacterales</taxon>
        <taxon>Acidocellaceae</taxon>
        <taxon>Acidiphilium</taxon>
    </lineage>
</organism>
<dbReference type="RefSeq" id="WP_013634915.1">
    <property type="nucleotide sequence ID" value="NC_015178.1"/>
</dbReference>
<reference evidence="1 2" key="1">
    <citation type="submission" date="2010-12" db="EMBL/GenBank/DDBJ databases">
        <title>Whole genome sequence of Acidiphilium multivorum AIU301.</title>
        <authorList>
            <person name="Narita-Yamada S."/>
            <person name="Nakamura S."/>
            <person name="Ito N."/>
            <person name="Takarada H."/>
            <person name="Katano Y."/>
            <person name="Nakazawa H."/>
            <person name="Hosoyama A."/>
            <person name="Yamada R."/>
            <person name="Fujita N."/>
        </authorList>
    </citation>
    <scope>NUCLEOTIDE SEQUENCE [LARGE SCALE GENOMIC DNA]</scope>
    <source>
        <strain evidence="2">DSM 11245 / JCM 8867 / AIU301</strain>
        <plasmid evidence="1 2">pACMV1</plasmid>
    </source>
</reference>
<dbReference type="SMART" id="SM01126">
    <property type="entry name" value="DDE_Tnp_IS1595"/>
    <property type="match status" value="1"/>
</dbReference>
<proteinExistence type="predicted"/>
<keyword evidence="2" id="KW-1185">Reference proteome</keyword>
<geneLocation type="plasmid" evidence="1 2">
    <name>pACMV1</name>
</geneLocation>
<dbReference type="InterPro" id="IPR024442">
    <property type="entry name" value="Transposase_Zn_ribbon"/>
</dbReference>
<accession>F0J710</accession>
<dbReference type="NCBIfam" id="NF033547">
    <property type="entry name" value="transpos_IS1595"/>
    <property type="match status" value="1"/>
</dbReference>
<gene>
    <name evidence="1" type="ordered locus">ACMV_P1_00810</name>
</gene>
<sequence>MTDVAVQERHDMPFPRSLPEFQRLFPDDAACATYLERTRWPGGFTCPRCGVVGDPFRIATRPGILTCRSCRRQIGLTVGTVMERSHTPLSVWFWAAYLVASQTPGISAVQFQRQLGLSRYETAFGILHKLRAGMVRPDQDRIGGLPGTHVEVDETFVGVRTRGEGRGVHHKTLVACAVEVRHRKPGAVQNHRRVGRYAGRVRLSVVTDRSSRSLGGFVEAAVTPGALIVTDDWSGYGELQKAGYDHHPIAACGDPEIADEFLPLIHLVFSNLKTWLNGIHHGVSEKHLQAYLNEFTFRFNRRFYPMNAFRSLLGIAGGTAAPTYGALYSGERRHPRYGGCVS</sequence>
<evidence type="ECO:0000313" key="1">
    <source>
        <dbReference type="EMBL" id="BAJ82877.1"/>
    </source>
</evidence>
<name>F0J710_ACIMA</name>
<dbReference type="Pfam" id="PF12762">
    <property type="entry name" value="DDE_Tnp_IS1595"/>
    <property type="match status" value="1"/>
</dbReference>
<dbReference type="HOGENOM" id="CLU_044348_1_4_5"/>
<dbReference type="KEGG" id="amv:ACMV_P1_00810"/>